<gene>
    <name evidence="2" type="ORF">FBZ93_105459</name>
</gene>
<dbReference type="GO" id="GO:0035438">
    <property type="term" value="F:cyclic-di-GMP binding"/>
    <property type="evidence" value="ECO:0007669"/>
    <property type="project" value="InterPro"/>
</dbReference>
<evidence type="ECO:0000313" key="2">
    <source>
        <dbReference type="EMBL" id="TWC00659.1"/>
    </source>
</evidence>
<dbReference type="EMBL" id="VITY01000005">
    <property type="protein sequence ID" value="TWC00659.1"/>
    <property type="molecule type" value="Genomic_DNA"/>
</dbReference>
<feature type="domain" description="PilZ" evidence="1">
    <location>
        <begin position="6"/>
        <end position="81"/>
    </location>
</feature>
<keyword evidence="3" id="KW-1185">Reference proteome</keyword>
<dbReference type="RefSeq" id="WP_146986971.1">
    <property type="nucleotide sequence ID" value="NZ_VITY01000005.1"/>
</dbReference>
<proteinExistence type="predicted"/>
<dbReference type="Proteomes" id="UP000321304">
    <property type="component" value="Unassembled WGS sequence"/>
</dbReference>
<dbReference type="Pfam" id="PF07238">
    <property type="entry name" value="PilZ"/>
    <property type="match status" value="1"/>
</dbReference>
<evidence type="ECO:0000259" key="1">
    <source>
        <dbReference type="Pfam" id="PF07238"/>
    </source>
</evidence>
<dbReference type="OrthoDB" id="8239203at2"/>
<sequence length="83" mass="9494">MVILPDRRKSARNPSLDDALIRFDDLSLCCTVRDITEDGAAVWADQHSELPDQFTLIIPPSKTWLCHVVWRKGGWVGVKFRTE</sequence>
<dbReference type="AlphaFoldDB" id="A0A560LZ07"/>
<dbReference type="SUPFAM" id="SSF141371">
    <property type="entry name" value="PilZ domain-like"/>
    <property type="match status" value="1"/>
</dbReference>
<reference evidence="2 3" key="1">
    <citation type="submission" date="2019-06" db="EMBL/GenBank/DDBJ databases">
        <title>Genomic Encyclopedia of Type Strains, Phase IV (KMG-V): Genome sequencing to study the core and pangenomes of soil and plant-associated prokaryotes.</title>
        <authorList>
            <person name="Whitman W."/>
        </authorList>
    </citation>
    <scope>NUCLEOTIDE SEQUENCE [LARGE SCALE GENOMIC DNA]</scope>
    <source>
        <strain evidence="2 3">BR 10355</strain>
    </source>
</reference>
<protein>
    <submittedName>
        <fullName evidence="2">PilZ domain-containing protein</fullName>
    </submittedName>
</protein>
<dbReference type="InterPro" id="IPR009875">
    <property type="entry name" value="PilZ_domain"/>
</dbReference>
<evidence type="ECO:0000313" key="3">
    <source>
        <dbReference type="Proteomes" id="UP000321304"/>
    </source>
</evidence>
<name>A0A560LZ07_9BRAD</name>
<comment type="caution">
    <text evidence="2">The sequence shown here is derived from an EMBL/GenBank/DDBJ whole genome shotgun (WGS) entry which is preliminary data.</text>
</comment>
<organism evidence="2 3">
    <name type="scientific">Bradyrhizobium macuxiense</name>
    <dbReference type="NCBI Taxonomy" id="1755647"/>
    <lineage>
        <taxon>Bacteria</taxon>
        <taxon>Pseudomonadati</taxon>
        <taxon>Pseudomonadota</taxon>
        <taxon>Alphaproteobacteria</taxon>
        <taxon>Hyphomicrobiales</taxon>
        <taxon>Nitrobacteraceae</taxon>
        <taxon>Bradyrhizobium</taxon>
    </lineage>
</organism>
<accession>A0A560LZ07</accession>